<dbReference type="PANTHER" id="PTHR42923">
    <property type="entry name" value="PROTOPORPHYRINOGEN OXIDASE"/>
    <property type="match status" value="1"/>
</dbReference>
<protein>
    <recommendedName>
        <fullName evidence="1">Amine oxidase domain-containing protein</fullName>
    </recommendedName>
</protein>
<organism evidence="2">
    <name type="scientific">uncultured Gemmatimonadota bacterium</name>
    <dbReference type="NCBI Taxonomy" id="203437"/>
    <lineage>
        <taxon>Bacteria</taxon>
        <taxon>Pseudomonadati</taxon>
        <taxon>Gemmatimonadota</taxon>
        <taxon>environmental samples</taxon>
    </lineage>
</organism>
<gene>
    <name evidence="2" type="ORF">AVDCRST_MAG68-5353</name>
</gene>
<dbReference type="GO" id="GO:0016491">
    <property type="term" value="F:oxidoreductase activity"/>
    <property type="evidence" value="ECO:0007669"/>
    <property type="project" value="InterPro"/>
</dbReference>
<dbReference type="Gene3D" id="3.50.50.60">
    <property type="entry name" value="FAD/NAD(P)-binding domain"/>
    <property type="match status" value="1"/>
</dbReference>
<dbReference type="SUPFAM" id="SSF51905">
    <property type="entry name" value="FAD/NAD(P)-binding domain"/>
    <property type="match status" value="1"/>
</dbReference>
<dbReference type="Pfam" id="PF01593">
    <property type="entry name" value="Amino_oxidase"/>
    <property type="match status" value="1"/>
</dbReference>
<dbReference type="InterPro" id="IPR050464">
    <property type="entry name" value="Zeta_carotene_desat/Oxidored"/>
</dbReference>
<dbReference type="Gene3D" id="3.90.660.20">
    <property type="entry name" value="Protoporphyrinogen oxidase, mitochondrial, domain 2"/>
    <property type="match status" value="1"/>
</dbReference>
<dbReference type="Gene3D" id="1.10.3110.10">
    <property type="entry name" value="protoporphyrinogen ix oxidase, domain 3"/>
    <property type="match status" value="1"/>
</dbReference>
<dbReference type="InterPro" id="IPR002937">
    <property type="entry name" value="Amino_oxidase"/>
</dbReference>
<dbReference type="InterPro" id="IPR036188">
    <property type="entry name" value="FAD/NAD-bd_sf"/>
</dbReference>
<dbReference type="AlphaFoldDB" id="A0A6J4MUS9"/>
<accession>A0A6J4MUS9</accession>
<proteinExistence type="predicted"/>
<evidence type="ECO:0000259" key="1">
    <source>
        <dbReference type="Pfam" id="PF01593"/>
    </source>
</evidence>
<sequence>MYERSKVRRGNCVGPHTEAQRHREGIPLIGYGSVDTSVAVIGGGPAGLAAAFSLVRAGASVVVFEVEAGVGGRTRTDVVDGYRIDGGTQLFGTHYRRVLALLGEAGAGDGMVRAPGRDALWRKGRAHEVVYGSPTSMLASGALPLGLKMKLGAQYLPFLQRHGSGLDMDALEHAADAGMDGESAAAWGEREIGRDFVDLLAHPLLATLYGIGSEEASAGFYHALSRQGLTLQVLAMRGGAGGFCDALAGAVRRGGGEVRTGAAVSAVRRVEGGVDVAGERFDAAVVAVPAPAALGLLGDALPAASEWLRGVRVRPTATVALLLDRPVPGRFFGLSFPRGETRVVAAACAEENKGAAVVPEGRGLLLAIPTPAAGEALLDASPDDALRAVLPELAHAIPTLSRTIQDVRVYPWRHGWTLFYPGYLARLRAARDGALEGGGPIALAGDYLYAPTVEGAVAAGLDAARRIIARG</sequence>
<feature type="domain" description="Amine oxidase" evidence="1">
    <location>
        <begin position="46"/>
        <end position="468"/>
    </location>
</feature>
<evidence type="ECO:0000313" key="2">
    <source>
        <dbReference type="EMBL" id="CAA9369435.1"/>
    </source>
</evidence>
<dbReference type="PRINTS" id="PR00419">
    <property type="entry name" value="ADXRDTASE"/>
</dbReference>
<dbReference type="EMBL" id="CADCTW010000238">
    <property type="protein sequence ID" value="CAA9369435.1"/>
    <property type="molecule type" value="Genomic_DNA"/>
</dbReference>
<reference evidence="2" key="1">
    <citation type="submission" date="2020-02" db="EMBL/GenBank/DDBJ databases">
        <authorList>
            <person name="Meier V. D."/>
        </authorList>
    </citation>
    <scope>NUCLEOTIDE SEQUENCE</scope>
    <source>
        <strain evidence="2">AVDCRST_MAG68</strain>
    </source>
</reference>
<name>A0A6J4MUS9_9BACT</name>